<organism evidence="1 2">
    <name type="scientific">Heterobasidion irregulare (strain TC 32-1)</name>
    <dbReference type="NCBI Taxonomy" id="747525"/>
    <lineage>
        <taxon>Eukaryota</taxon>
        <taxon>Fungi</taxon>
        <taxon>Dikarya</taxon>
        <taxon>Basidiomycota</taxon>
        <taxon>Agaricomycotina</taxon>
        <taxon>Agaricomycetes</taxon>
        <taxon>Russulales</taxon>
        <taxon>Bondarzewiaceae</taxon>
        <taxon>Heterobasidion</taxon>
        <taxon>Heterobasidion annosum species complex</taxon>
    </lineage>
</organism>
<evidence type="ECO:0000313" key="1">
    <source>
        <dbReference type="EMBL" id="ETW82319.1"/>
    </source>
</evidence>
<protein>
    <submittedName>
        <fullName evidence="1">Uncharacterized protein</fullName>
    </submittedName>
</protein>
<dbReference type="EMBL" id="KI925458">
    <property type="protein sequence ID" value="ETW82319.1"/>
    <property type="molecule type" value="Genomic_DNA"/>
</dbReference>
<dbReference type="HOGENOM" id="CLU_1635620_0_0_1"/>
<keyword evidence="2" id="KW-1185">Reference proteome</keyword>
<dbReference type="KEGG" id="hir:HETIRDRAFT_101229"/>
<proteinExistence type="predicted"/>
<dbReference type="RefSeq" id="XP_009546847.1">
    <property type="nucleotide sequence ID" value="XM_009548552.1"/>
</dbReference>
<dbReference type="Proteomes" id="UP000030671">
    <property type="component" value="Unassembled WGS sequence"/>
</dbReference>
<accession>W4K9B3</accession>
<name>W4K9B3_HETIT</name>
<dbReference type="InParanoid" id="W4K9B3"/>
<reference evidence="1 2" key="1">
    <citation type="journal article" date="2012" name="New Phytol.">
        <title>Insight into trade-off between wood decay and parasitism from the genome of a fungal forest pathogen.</title>
        <authorList>
            <person name="Olson A."/>
            <person name="Aerts A."/>
            <person name="Asiegbu F."/>
            <person name="Belbahri L."/>
            <person name="Bouzid O."/>
            <person name="Broberg A."/>
            <person name="Canback B."/>
            <person name="Coutinho P.M."/>
            <person name="Cullen D."/>
            <person name="Dalman K."/>
            <person name="Deflorio G."/>
            <person name="van Diepen L.T."/>
            <person name="Dunand C."/>
            <person name="Duplessis S."/>
            <person name="Durling M."/>
            <person name="Gonthier P."/>
            <person name="Grimwood J."/>
            <person name="Fossdal C.G."/>
            <person name="Hansson D."/>
            <person name="Henrissat B."/>
            <person name="Hietala A."/>
            <person name="Himmelstrand K."/>
            <person name="Hoffmeister D."/>
            <person name="Hogberg N."/>
            <person name="James T.Y."/>
            <person name="Karlsson M."/>
            <person name="Kohler A."/>
            <person name="Kues U."/>
            <person name="Lee Y.H."/>
            <person name="Lin Y.C."/>
            <person name="Lind M."/>
            <person name="Lindquist E."/>
            <person name="Lombard V."/>
            <person name="Lucas S."/>
            <person name="Lunden K."/>
            <person name="Morin E."/>
            <person name="Murat C."/>
            <person name="Park J."/>
            <person name="Raffaello T."/>
            <person name="Rouze P."/>
            <person name="Salamov A."/>
            <person name="Schmutz J."/>
            <person name="Solheim H."/>
            <person name="Stahlberg J."/>
            <person name="Velez H."/>
            <person name="de Vries R.P."/>
            <person name="Wiebenga A."/>
            <person name="Woodward S."/>
            <person name="Yakovlev I."/>
            <person name="Garbelotto M."/>
            <person name="Martin F."/>
            <person name="Grigoriev I.V."/>
            <person name="Stenlid J."/>
        </authorList>
    </citation>
    <scope>NUCLEOTIDE SEQUENCE [LARGE SCALE GENOMIC DNA]</scope>
    <source>
        <strain evidence="1 2">TC 32-1</strain>
    </source>
</reference>
<sequence>MIGFDAKVPTMDGLGESILTVAIEPHSLKALLGHYDASVFLLLHAAGFTVAFVSKHAPIDRVKALLAGRVQGISWRSIAVLIHQCAQTDGHCSISRFRSGLEKWLFDVCAAMNIPAPRIQVTMQSDLEQLEACLRAGGVEKLEDIQYSSGLLNWMTSIIGVR</sequence>
<gene>
    <name evidence="1" type="ORF">HETIRDRAFT_101229</name>
</gene>
<dbReference type="AlphaFoldDB" id="W4K9B3"/>
<dbReference type="GeneID" id="20665751"/>
<evidence type="ECO:0000313" key="2">
    <source>
        <dbReference type="Proteomes" id="UP000030671"/>
    </source>
</evidence>